<evidence type="ECO:0000256" key="1">
    <source>
        <dbReference type="ARBA" id="ARBA00001946"/>
    </source>
</evidence>
<keyword evidence="4 10" id="KW-0808">Transferase</keyword>
<evidence type="ECO:0000256" key="2">
    <source>
        <dbReference type="ARBA" id="ARBA00003213"/>
    </source>
</evidence>
<reference evidence="15" key="1">
    <citation type="submission" date="2016-10" db="EMBL/GenBank/DDBJ databases">
        <authorList>
            <person name="Varghese N."/>
            <person name="Submissions S."/>
        </authorList>
    </citation>
    <scope>NUCLEOTIDE SEQUENCE [LARGE SCALE GENOMIC DNA]</scope>
    <source>
        <strain evidence="15">CGMCC 1.10824</strain>
    </source>
</reference>
<dbReference type="EMBL" id="FMXN01000006">
    <property type="protein sequence ID" value="SDB33682.1"/>
    <property type="molecule type" value="Genomic_DNA"/>
</dbReference>
<comment type="function">
    <text evidence="2 10 12">Catalyzes the transfer of a dimethylallyl group onto the adenine at position 37 in tRNAs that read codons beginning with uridine, leading to the formation of N6-(dimethylallyl)adenosine (i(6)A).</text>
</comment>
<evidence type="ECO:0000256" key="10">
    <source>
        <dbReference type="HAMAP-Rule" id="MF_00185"/>
    </source>
</evidence>
<dbReference type="RefSeq" id="WP_092592892.1">
    <property type="nucleotide sequence ID" value="NZ_FMXN01000006.1"/>
</dbReference>
<dbReference type="Gene3D" id="3.40.50.300">
    <property type="entry name" value="P-loop containing nucleotide triphosphate hydrolases"/>
    <property type="match status" value="1"/>
</dbReference>
<feature type="region of interest" description="Interaction with substrate tRNA" evidence="10">
    <location>
        <begin position="160"/>
        <end position="164"/>
    </location>
</feature>
<evidence type="ECO:0000256" key="6">
    <source>
        <dbReference type="ARBA" id="ARBA00022741"/>
    </source>
</evidence>
<keyword evidence="6 10" id="KW-0547">Nucleotide-binding</keyword>
<keyword evidence="15" id="KW-1185">Reference proteome</keyword>
<dbReference type="OrthoDB" id="9776390at2"/>
<feature type="binding site" evidence="10">
    <location>
        <begin position="11"/>
        <end position="18"/>
    </location>
    <ligand>
        <name>ATP</name>
        <dbReference type="ChEBI" id="CHEBI:30616"/>
    </ligand>
</feature>
<evidence type="ECO:0000256" key="13">
    <source>
        <dbReference type="RuleBase" id="RU003785"/>
    </source>
</evidence>
<evidence type="ECO:0000256" key="4">
    <source>
        <dbReference type="ARBA" id="ARBA00022679"/>
    </source>
</evidence>
<dbReference type="Gene3D" id="1.10.20.140">
    <property type="match status" value="1"/>
</dbReference>
<evidence type="ECO:0000313" key="15">
    <source>
        <dbReference type="Proteomes" id="UP000199626"/>
    </source>
</evidence>
<sequence>MSEPFVICLYGPTAAGKTGLAMALAEQLPCDIISVDSALIYRGMDIGTAKPTAAELAQAPHRLIDICDPAESYSAAQFAADARAAIDDIIAQGRIPLLVGGTMLYFKALLEGMSYLPEADPQLREQLQQRLQEEGSAALHRELQQCDPDSAQRIHPNDPQRILRALEVFALTGLPLTVLTEERHGALPYPLVQIAVAPPDRAVLHERIEQRFRQMLDQGLIAEVSQLRLRSDLHLDLPSMRCVGYRQVWQYLDGELSYEEMVDRGIFATRQLAKRQLTWLRKWPNVHWLDSDAADLVEQALRLCRQPAQIFTQSNLEK</sequence>
<feature type="site" description="Interaction with substrate tRNA" evidence="10">
    <location>
        <position position="102"/>
    </location>
</feature>
<feature type="binding site" evidence="10">
    <location>
        <begin position="13"/>
        <end position="18"/>
    </location>
    <ligand>
        <name>substrate</name>
    </ligand>
</feature>
<keyword evidence="8 10" id="KW-0460">Magnesium</keyword>
<dbReference type="HAMAP" id="MF_00185">
    <property type="entry name" value="IPP_trans"/>
    <property type="match status" value="1"/>
</dbReference>
<comment type="caution">
    <text evidence="10">Lacks conserved residue(s) required for the propagation of feature annotation.</text>
</comment>
<organism evidence="14 15">
    <name type="scientific">Pseudidiomarina indica</name>
    <dbReference type="NCBI Taxonomy" id="1159017"/>
    <lineage>
        <taxon>Bacteria</taxon>
        <taxon>Pseudomonadati</taxon>
        <taxon>Pseudomonadota</taxon>
        <taxon>Gammaproteobacteria</taxon>
        <taxon>Alteromonadales</taxon>
        <taxon>Idiomarinaceae</taxon>
        <taxon>Pseudidiomarina</taxon>
    </lineage>
</organism>
<evidence type="ECO:0000256" key="7">
    <source>
        <dbReference type="ARBA" id="ARBA00022840"/>
    </source>
</evidence>
<accession>A0A1G6CLL2</accession>
<evidence type="ECO:0000313" key="14">
    <source>
        <dbReference type="EMBL" id="SDB33682.1"/>
    </source>
</evidence>
<keyword evidence="7 10" id="KW-0067">ATP-binding</keyword>
<dbReference type="PANTHER" id="PTHR11088:SF60">
    <property type="entry name" value="TRNA DIMETHYLALLYLTRANSFERASE"/>
    <property type="match status" value="1"/>
</dbReference>
<dbReference type="Pfam" id="PF01715">
    <property type="entry name" value="IPPT"/>
    <property type="match status" value="1"/>
</dbReference>
<evidence type="ECO:0000256" key="9">
    <source>
        <dbReference type="ARBA" id="ARBA00049563"/>
    </source>
</evidence>
<feature type="region of interest" description="Interaction with substrate tRNA" evidence="10">
    <location>
        <begin position="36"/>
        <end position="39"/>
    </location>
</feature>
<keyword evidence="5 10" id="KW-0819">tRNA processing</keyword>
<dbReference type="InterPro" id="IPR039657">
    <property type="entry name" value="Dimethylallyltransferase"/>
</dbReference>
<evidence type="ECO:0000256" key="8">
    <source>
        <dbReference type="ARBA" id="ARBA00022842"/>
    </source>
</evidence>
<comment type="catalytic activity">
    <reaction evidence="9 10 11">
        <text>adenosine(37) in tRNA + dimethylallyl diphosphate = N(6)-dimethylallyladenosine(37) in tRNA + diphosphate</text>
        <dbReference type="Rhea" id="RHEA:26482"/>
        <dbReference type="Rhea" id="RHEA-COMP:10162"/>
        <dbReference type="Rhea" id="RHEA-COMP:10375"/>
        <dbReference type="ChEBI" id="CHEBI:33019"/>
        <dbReference type="ChEBI" id="CHEBI:57623"/>
        <dbReference type="ChEBI" id="CHEBI:74411"/>
        <dbReference type="ChEBI" id="CHEBI:74415"/>
        <dbReference type="EC" id="2.5.1.75"/>
    </reaction>
</comment>
<dbReference type="GO" id="GO:0052381">
    <property type="term" value="F:tRNA dimethylallyltransferase activity"/>
    <property type="evidence" value="ECO:0007669"/>
    <property type="project" value="UniProtKB-UniRule"/>
</dbReference>
<comment type="cofactor">
    <cofactor evidence="1 10">
        <name>Mg(2+)</name>
        <dbReference type="ChEBI" id="CHEBI:18420"/>
    </cofactor>
</comment>
<dbReference type="GO" id="GO:0006400">
    <property type="term" value="P:tRNA modification"/>
    <property type="evidence" value="ECO:0007669"/>
    <property type="project" value="TreeGrafter"/>
</dbReference>
<dbReference type="PANTHER" id="PTHR11088">
    <property type="entry name" value="TRNA DIMETHYLALLYLTRANSFERASE"/>
    <property type="match status" value="1"/>
</dbReference>
<dbReference type="InterPro" id="IPR027417">
    <property type="entry name" value="P-loop_NTPase"/>
</dbReference>
<protein>
    <recommendedName>
        <fullName evidence="10">tRNA dimethylallyltransferase</fullName>
        <ecNumber evidence="10">2.5.1.75</ecNumber>
    </recommendedName>
    <alternativeName>
        <fullName evidence="10">Dimethylallyl diphosphate:tRNA dimethylallyltransferase</fullName>
        <shortName evidence="10">DMAPP:tRNA dimethylallyltransferase</shortName>
        <shortName evidence="10">DMATase</shortName>
    </alternativeName>
    <alternativeName>
        <fullName evidence="10">Isopentenyl-diphosphate:tRNA isopentenyltransferase</fullName>
        <shortName evidence="10">IPP transferase</shortName>
        <shortName evidence="10">IPPT</shortName>
        <shortName evidence="10">IPTase</shortName>
    </alternativeName>
</protein>
<dbReference type="EC" id="2.5.1.75" evidence="10"/>
<evidence type="ECO:0000256" key="11">
    <source>
        <dbReference type="RuleBase" id="RU003783"/>
    </source>
</evidence>
<comment type="similarity">
    <text evidence="3 10 13">Belongs to the IPP transferase family.</text>
</comment>
<dbReference type="Proteomes" id="UP000199626">
    <property type="component" value="Unassembled WGS sequence"/>
</dbReference>
<proteinExistence type="inferred from homology"/>
<gene>
    <name evidence="10" type="primary">miaA</name>
    <name evidence="14" type="ORF">SAMN02927930_01295</name>
</gene>
<evidence type="ECO:0000256" key="5">
    <source>
        <dbReference type="ARBA" id="ARBA00022694"/>
    </source>
</evidence>
<feature type="site" description="Interaction with substrate tRNA" evidence="10">
    <location>
        <position position="124"/>
    </location>
</feature>
<dbReference type="InterPro" id="IPR018022">
    <property type="entry name" value="IPT"/>
</dbReference>
<dbReference type="GO" id="GO:0005524">
    <property type="term" value="F:ATP binding"/>
    <property type="evidence" value="ECO:0007669"/>
    <property type="project" value="UniProtKB-UniRule"/>
</dbReference>
<dbReference type="FunFam" id="1.10.20.140:FF:000001">
    <property type="entry name" value="tRNA dimethylallyltransferase"/>
    <property type="match status" value="1"/>
</dbReference>
<dbReference type="STRING" id="1159017.SAMN02927930_01295"/>
<dbReference type="NCBIfam" id="TIGR00174">
    <property type="entry name" value="miaA"/>
    <property type="match status" value="1"/>
</dbReference>
<evidence type="ECO:0000256" key="3">
    <source>
        <dbReference type="ARBA" id="ARBA00005842"/>
    </source>
</evidence>
<dbReference type="SUPFAM" id="SSF52540">
    <property type="entry name" value="P-loop containing nucleoside triphosphate hydrolases"/>
    <property type="match status" value="2"/>
</dbReference>
<feature type="region of interest" description="Interaction with substrate tRNA" evidence="10">
    <location>
        <begin position="241"/>
        <end position="246"/>
    </location>
</feature>
<name>A0A1G6CLL2_9GAMM</name>
<comment type="subunit">
    <text evidence="10">Monomer.</text>
</comment>
<dbReference type="AlphaFoldDB" id="A0A1G6CLL2"/>
<evidence type="ECO:0000256" key="12">
    <source>
        <dbReference type="RuleBase" id="RU003784"/>
    </source>
</evidence>